<feature type="region of interest" description="Disordered" evidence="1">
    <location>
        <begin position="1"/>
        <end position="37"/>
    </location>
</feature>
<accession>A0AAD5BWN9</accession>
<reference evidence="2" key="1">
    <citation type="submission" date="2022-06" db="EMBL/GenBank/DDBJ databases">
        <title>Uncovering the hologenomic basis of an extraordinary plant invasion.</title>
        <authorList>
            <person name="Bieker V.C."/>
            <person name="Martin M.D."/>
            <person name="Gilbert T."/>
            <person name="Hodgins K."/>
            <person name="Battlay P."/>
            <person name="Petersen B."/>
            <person name="Wilson J."/>
        </authorList>
    </citation>
    <scope>NUCLEOTIDE SEQUENCE</scope>
    <source>
        <strain evidence="2">AA19_3_7</strain>
        <tissue evidence="2">Leaf</tissue>
    </source>
</reference>
<sequence length="37" mass="4190">MITVPLKEPTFKARAHDLQEVTSDHRERDVGSGGFYT</sequence>
<proteinExistence type="predicted"/>
<evidence type="ECO:0000256" key="1">
    <source>
        <dbReference type="SAM" id="MobiDB-lite"/>
    </source>
</evidence>
<feature type="non-terminal residue" evidence="2">
    <location>
        <position position="37"/>
    </location>
</feature>
<keyword evidence="3" id="KW-1185">Reference proteome</keyword>
<gene>
    <name evidence="2" type="ORF">M8C21_021404</name>
</gene>
<protein>
    <submittedName>
        <fullName evidence="2">Uncharacterized protein</fullName>
    </submittedName>
</protein>
<comment type="caution">
    <text evidence="2">The sequence shown here is derived from an EMBL/GenBank/DDBJ whole genome shotgun (WGS) entry which is preliminary data.</text>
</comment>
<organism evidence="2 3">
    <name type="scientific">Ambrosia artemisiifolia</name>
    <name type="common">Common ragweed</name>
    <dbReference type="NCBI Taxonomy" id="4212"/>
    <lineage>
        <taxon>Eukaryota</taxon>
        <taxon>Viridiplantae</taxon>
        <taxon>Streptophyta</taxon>
        <taxon>Embryophyta</taxon>
        <taxon>Tracheophyta</taxon>
        <taxon>Spermatophyta</taxon>
        <taxon>Magnoliopsida</taxon>
        <taxon>eudicotyledons</taxon>
        <taxon>Gunneridae</taxon>
        <taxon>Pentapetalae</taxon>
        <taxon>asterids</taxon>
        <taxon>campanulids</taxon>
        <taxon>Asterales</taxon>
        <taxon>Asteraceae</taxon>
        <taxon>Asteroideae</taxon>
        <taxon>Heliantheae alliance</taxon>
        <taxon>Heliantheae</taxon>
        <taxon>Ambrosia</taxon>
    </lineage>
</organism>
<evidence type="ECO:0000313" key="3">
    <source>
        <dbReference type="Proteomes" id="UP001206925"/>
    </source>
</evidence>
<name>A0AAD5BWN9_AMBAR</name>
<dbReference type="Proteomes" id="UP001206925">
    <property type="component" value="Unassembled WGS sequence"/>
</dbReference>
<evidence type="ECO:0000313" key="2">
    <source>
        <dbReference type="EMBL" id="KAI7730805.1"/>
    </source>
</evidence>
<dbReference type="AlphaFoldDB" id="A0AAD5BWN9"/>
<dbReference type="EMBL" id="JAMZMK010010626">
    <property type="protein sequence ID" value="KAI7730805.1"/>
    <property type="molecule type" value="Genomic_DNA"/>
</dbReference>
<feature type="compositionally biased region" description="Basic and acidic residues" evidence="1">
    <location>
        <begin position="9"/>
        <end position="30"/>
    </location>
</feature>